<organism evidence="1 2">
    <name type="scientific">Spiromyces aspiralis</name>
    <dbReference type="NCBI Taxonomy" id="68401"/>
    <lineage>
        <taxon>Eukaryota</taxon>
        <taxon>Fungi</taxon>
        <taxon>Fungi incertae sedis</taxon>
        <taxon>Zoopagomycota</taxon>
        <taxon>Kickxellomycotina</taxon>
        <taxon>Kickxellomycetes</taxon>
        <taxon>Kickxellales</taxon>
        <taxon>Kickxellaceae</taxon>
        <taxon>Spiromyces</taxon>
    </lineage>
</organism>
<protein>
    <submittedName>
        <fullName evidence="1">Uncharacterized protein</fullName>
    </submittedName>
</protein>
<dbReference type="Proteomes" id="UP001145114">
    <property type="component" value="Unassembled WGS sequence"/>
</dbReference>
<dbReference type="EMBL" id="JAMZIH010005588">
    <property type="protein sequence ID" value="KAJ1674936.1"/>
    <property type="molecule type" value="Genomic_DNA"/>
</dbReference>
<feature type="non-terminal residue" evidence="1">
    <location>
        <position position="1"/>
    </location>
</feature>
<evidence type="ECO:0000313" key="1">
    <source>
        <dbReference type="EMBL" id="KAJ1674936.1"/>
    </source>
</evidence>
<accession>A0ACC1HHY7</accession>
<proteinExistence type="predicted"/>
<reference evidence="1" key="1">
    <citation type="submission" date="2022-06" db="EMBL/GenBank/DDBJ databases">
        <title>Phylogenomic reconstructions and comparative analyses of Kickxellomycotina fungi.</title>
        <authorList>
            <person name="Reynolds N.K."/>
            <person name="Stajich J.E."/>
            <person name="Barry K."/>
            <person name="Grigoriev I.V."/>
            <person name="Crous P."/>
            <person name="Smith M.E."/>
        </authorList>
    </citation>
    <scope>NUCLEOTIDE SEQUENCE</scope>
    <source>
        <strain evidence="1">RSA 2271</strain>
    </source>
</reference>
<gene>
    <name evidence="1" type="ORF">EV182_002261</name>
</gene>
<sequence>TYVTVRKRIDYLLTSLQRVSRQLSGIDSEIKLYRGSMDPSVRESNDAADRGQGDETQQRTTTSPTVRVPAALLLDSFRDSLAMIQAKISVCQAYAAEIAGTCSESSCRDSPSFQKYLDVFISMGEDISSLREQFGVGTALLFRYVDKGKDVEAPDSALLGTNGSEGPKPDAQSDDDDPRDADHVIHDCNVDYISLDVPEMIFEGETSQPEARQRSKVRPRQGAHAKLSNSTCAPRDATKKLFATCSSNCASVATSTRGTDTIDEGSA</sequence>
<name>A0ACC1HHY7_9FUNG</name>
<comment type="caution">
    <text evidence="1">The sequence shown here is derived from an EMBL/GenBank/DDBJ whole genome shotgun (WGS) entry which is preliminary data.</text>
</comment>
<keyword evidence="2" id="KW-1185">Reference proteome</keyword>
<evidence type="ECO:0000313" key="2">
    <source>
        <dbReference type="Proteomes" id="UP001145114"/>
    </source>
</evidence>